<evidence type="ECO:0000259" key="3">
    <source>
        <dbReference type="PROSITE" id="PS50026"/>
    </source>
</evidence>
<protein>
    <recommendedName>
        <fullName evidence="3">EGF-like domain-containing protein</fullName>
    </recommendedName>
</protein>
<dbReference type="AlphaFoldDB" id="A0A9P1IKS1"/>
<gene>
    <name evidence="4" type="ORF">CAMP_LOCUS9503</name>
</gene>
<evidence type="ECO:0000313" key="5">
    <source>
        <dbReference type="Proteomes" id="UP001152747"/>
    </source>
</evidence>
<dbReference type="PROSITE" id="PS50026">
    <property type="entry name" value="EGF_3"/>
    <property type="match status" value="1"/>
</dbReference>
<keyword evidence="1" id="KW-1015">Disulfide bond</keyword>
<comment type="caution">
    <text evidence="1">Lacks conserved residue(s) required for the propagation of feature annotation.</text>
</comment>
<dbReference type="Proteomes" id="UP001152747">
    <property type="component" value="Unassembled WGS sequence"/>
</dbReference>
<dbReference type="EMBL" id="CANHGI010000004">
    <property type="protein sequence ID" value="CAI5446866.1"/>
    <property type="molecule type" value="Genomic_DNA"/>
</dbReference>
<feature type="disulfide bond" evidence="1">
    <location>
        <begin position="143"/>
        <end position="152"/>
    </location>
</feature>
<proteinExistence type="predicted"/>
<feature type="domain" description="EGF-like" evidence="3">
    <location>
        <begin position="119"/>
        <end position="153"/>
    </location>
</feature>
<dbReference type="PROSITE" id="PS00022">
    <property type="entry name" value="EGF_1"/>
    <property type="match status" value="2"/>
</dbReference>
<keyword evidence="2" id="KW-0732">Signal</keyword>
<dbReference type="OrthoDB" id="6130531at2759"/>
<dbReference type="PROSITE" id="PS01186">
    <property type="entry name" value="EGF_2"/>
    <property type="match status" value="1"/>
</dbReference>
<reference evidence="4" key="1">
    <citation type="submission" date="2022-11" db="EMBL/GenBank/DDBJ databases">
        <authorList>
            <person name="Kikuchi T."/>
        </authorList>
    </citation>
    <scope>NUCLEOTIDE SEQUENCE</scope>
    <source>
        <strain evidence="4">PS1010</strain>
    </source>
</reference>
<name>A0A9P1IKS1_9PELO</name>
<evidence type="ECO:0000256" key="2">
    <source>
        <dbReference type="SAM" id="SignalP"/>
    </source>
</evidence>
<comment type="caution">
    <text evidence="4">The sequence shown here is derived from an EMBL/GenBank/DDBJ whole genome shotgun (WGS) entry which is preliminary data.</text>
</comment>
<feature type="signal peptide" evidence="2">
    <location>
        <begin position="1"/>
        <end position="16"/>
    </location>
</feature>
<organism evidence="4 5">
    <name type="scientific">Caenorhabditis angaria</name>
    <dbReference type="NCBI Taxonomy" id="860376"/>
    <lineage>
        <taxon>Eukaryota</taxon>
        <taxon>Metazoa</taxon>
        <taxon>Ecdysozoa</taxon>
        <taxon>Nematoda</taxon>
        <taxon>Chromadorea</taxon>
        <taxon>Rhabditida</taxon>
        <taxon>Rhabditina</taxon>
        <taxon>Rhabditomorpha</taxon>
        <taxon>Rhabditoidea</taxon>
        <taxon>Rhabditidae</taxon>
        <taxon>Peloderinae</taxon>
        <taxon>Caenorhabditis</taxon>
    </lineage>
</organism>
<keyword evidence="1" id="KW-0245">EGF-like domain</keyword>
<feature type="chain" id="PRO_5040396045" description="EGF-like domain-containing protein" evidence="2">
    <location>
        <begin position="17"/>
        <end position="248"/>
    </location>
</feature>
<accession>A0A9P1IKS1</accession>
<dbReference type="Gene3D" id="2.10.25.10">
    <property type="entry name" value="Laminin"/>
    <property type="match status" value="1"/>
</dbReference>
<sequence length="248" mass="27259">MRFLVVLVAAASVVLAERPKVKGFDSKLLVEISSLPKDYCGDDVYFGLGLMNGSLERCAEYEKIGQNATADEEYEKWKCANLRLPNSAAVKDGKCSCNWSHKGPLCEKHLSCEPFEKYAGSGCTPVCKNGGTPAIGTKFECTCPVPWDGLFCDRLACFRKSDHLATQRFRNSANGECICKEQFGGKDCETILNCGPNGNLTDSNTCYCNDTWYGEICDRKCPKGLQTCSAFSTSIIFTIFAVLFAQVF</sequence>
<evidence type="ECO:0000313" key="4">
    <source>
        <dbReference type="EMBL" id="CAI5446866.1"/>
    </source>
</evidence>
<dbReference type="InterPro" id="IPR000742">
    <property type="entry name" value="EGF"/>
</dbReference>
<keyword evidence="5" id="KW-1185">Reference proteome</keyword>
<evidence type="ECO:0000256" key="1">
    <source>
        <dbReference type="PROSITE-ProRule" id="PRU00076"/>
    </source>
</evidence>